<evidence type="ECO:0000313" key="2">
    <source>
        <dbReference type="EMBL" id="KAK8976460.1"/>
    </source>
</evidence>
<gene>
    <name evidence="2" type="ORF">V6N11_013873</name>
</gene>
<protein>
    <submittedName>
        <fullName evidence="2">Uncharacterized protein</fullName>
    </submittedName>
</protein>
<sequence length="343" mass="38617">MVINSPKLSGEELSAKDHLNGRLPDDLIQMGVPRVLERSTSPMDLANLHEAKKAKRADLSSVETKAGTNEEFHEEGWFEDEQSLNTEEVVVLDEDCEISEEGGFLTIRFSECVHDQVDRSLRNFVIDVSKKGKAQSFVRRQHVLRKGVRVEGGSKIDGNGIEIIALDPIQDSTFEEITISQGKGHNKQPLGVRGFDKDDPGDSRTPRMGNAMEERPAAVGVDVDAEIGMRNEAFIMKIAYGLESDAYQLWARLIRAKYRWESIGTGPVLRSRCSHLWKSICLVWSTVKSNVVWQLSDGRRVKFWTDCCIDNDDLLVDKIIDGQRPCFPDALVAEMIDRSGQWR</sequence>
<reference evidence="2 3" key="1">
    <citation type="journal article" date="2024" name="G3 (Bethesda)">
        <title>Genome assembly of Hibiscus sabdariffa L. provides insights into metabolisms of medicinal natural products.</title>
        <authorList>
            <person name="Kim T."/>
        </authorList>
    </citation>
    <scope>NUCLEOTIDE SEQUENCE [LARGE SCALE GENOMIC DNA]</scope>
    <source>
        <strain evidence="2">TK-2024</strain>
        <tissue evidence="2">Old leaves</tissue>
    </source>
</reference>
<feature type="region of interest" description="Disordered" evidence="1">
    <location>
        <begin position="183"/>
        <end position="209"/>
    </location>
</feature>
<evidence type="ECO:0000256" key="1">
    <source>
        <dbReference type="SAM" id="MobiDB-lite"/>
    </source>
</evidence>
<name>A0ABR2NK08_9ROSI</name>
<dbReference type="Proteomes" id="UP001396334">
    <property type="component" value="Unassembled WGS sequence"/>
</dbReference>
<keyword evidence="3" id="KW-1185">Reference proteome</keyword>
<evidence type="ECO:0000313" key="3">
    <source>
        <dbReference type="Proteomes" id="UP001396334"/>
    </source>
</evidence>
<comment type="caution">
    <text evidence="2">The sequence shown here is derived from an EMBL/GenBank/DDBJ whole genome shotgun (WGS) entry which is preliminary data.</text>
</comment>
<organism evidence="2 3">
    <name type="scientific">Hibiscus sabdariffa</name>
    <name type="common">roselle</name>
    <dbReference type="NCBI Taxonomy" id="183260"/>
    <lineage>
        <taxon>Eukaryota</taxon>
        <taxon>Viridiplantae</taxon>
        <taxon>Streptophyta</taxon>
        <taxon>Embryophyta</taxon>
        <taxon>Tracheophyta</taxon>
        <taxon>Spermatophyta</taxon>
        <taxon>Magnoliopsida</taxon>
        <taxon>eudicotyledons</taxon>
        <taxon>Gunneridae</taxon>
        <taxon>Pentapetalae</taxon>
        <taxon>rosids</taxon>
        <taxon>malvids</taxon>
        <taxon>Malvales</taxon>
        <taxon>Malvaceae</taxon>
        <taxon>Malvoideae</taxon>
        <taxon>Hibiscus</taxon>
    </lineage>
</organism>
<accession>A0ABR2NK08</accession>
<dbReference type="EMBL" id="JBBPBN010000132">
    <property type="protein sequence ID" value="KAK8976460.1"/>
    <property type="molecule type" value="Genomic_DNA"/>
</dbReference>
<feature type="compositionally biased region" description="Basic and acidic residues" evidence="1">
    <location>
        <begin position="194"/>
        <end position="205"/>
    </location>
</feature>
<proteinExistence type="predicted"/>
<feature type="region of interest" description="Disordered" evidence="1">
    <location>
        <begin position="56"/>
        <end position="75"/>
    </location>
</feature>